<organism evidence="1 2">
    <name type="scientific">Dichanthelium oligosanthes</name>
    <dbReference type="NCBI Taxonomy" id="888268"/>
    <lineage>
        <taxon>Eukaryota</taxon>
        <taxon>Viridiplantae</taxon>
        <taxon>Streptophyta</taxon>
        <taxon>Embryophyta</taxon>
        <taxon>Tracheophyta</taxon>
        <taxon>Spermatophyta</taxon>
        <taxon>Magnoliopsida</taxon>
        <taxon>Liliopsida</taxon>
        <taxon>Poales</taxon>
        <taxon>Poaceae</taxon>
        <taxon>PACMAD clade</taxon>
        <taxon>Panicoideae</taxon>
        <taxon>Panicodae</taxon>
        <taxon>Paniceae</taxon>
        <taxon>Dichantheliinae</taxon>
        <taxon>Dichanthelium</taxon>
    </lineage>
</organism>
<gene>
    <name evidence="1" type="ORF">BAE44_0004230</name>
</gene>
<evidence type="ECO:0000313" key="2">
    <source>
        <dbReference type="Proteomes" id="UP000095767"/>
    </source>
</evidence>
<accession>A0A1E5WBJ1</accession>
<proteinExistence type="predicted"/>
<comment type="caution">
    <text evidence="1">The sequence shown here is derived from an EMBL/GenBank/DDBJ whole genome shotgun (WGS) entry which is preliminary data.</text>
</comment>
<evidence type="ECO:0000313" key="1">
    <source>
        <dbReference type="EMBL" id="OEL34751.1"/>
    </source>
</evidence>
<dbReference type="AlphaFoldDB" id="A0A1E5WBJ1"/>
<sequence length="132" mass="14300">MERLLTLLVFYEAPMDFAYGVPAGTGAKFAAADARGSSQDAPRRHQAGAAAGGVRAGVRRAQLLRDRLSCRSDPPAIRLSLVTYNTSVFTHSMIVCIETTDIETIASFDDCETYVRTSVFIRSMIVSIGPLI</sequence>
<dbReference type="EMBL" id="LWDX02014429">
    <property type="protein sequence ID" value="OEL34751.1"/>
    <property type="molecule type" value="Genomic_DNA"/>
</dbReference>
<dbReference type="Proteomes" id="UP000095767">
    <property type="component" value="Unassembled WGS sequence"/>
</dbReference>
<name>A0A1E5WBJ1_9POAL</name>
<protein>
    <submittedName>
        <fullName evidence="1">Uncharacterized protein</fullName>
    </submittedName>
</protein>
<reference evidence="1 2" key="1">
    <citation type="submission" date="2016-09" db="EMBL/GenBank/DDBJ databases">
        <title>The draft genome of Dichanthelium oligosanthes: A C3 panicoid grass species.</title>
        <authorList>
            <person name="Studer A.J."/>
            <person name="Schnable J.C."/>
            <person name="Brutnell T.P."/>
        </authorList>
    </citation>
    <scope>NUCLEOTIDE SEQUENCE [LARGE SCALE GENOMIC DNA]</scope>
    <source>
        <strain evidence="2">cv. Kellogg 1175</strain>
        <tissue evidence="1">Leaf</tissue>
    </source>
</reference>
<keyword evidence="2" id="KW-1185">Reference proteome</keyword>